<sequence length="564" mass="62570">MKKHKIIFTLMLLIGMIQYGGAQVVLTDSQAGQLVEKTSLVTDRDIYAVGETIQFSAVNCSSTALKNAEWSNVLYVELVAPDGESISRKKFAYDTDGASGSLLVPKWTLTGNYYVRAYTRWMRDFSAYNYFYKPVTVINSTKAELLELVEAKNGSSEAGHENTDTADAGSVSIKIGKPAYKKREAVDVSIDLKSSAGMSGNYTVSVIPEGAFILGNKAKIKDGGVQFSSDYIPETRGLSVSGTVVSQQDSLPLPYSHVALTVFKENPENFNVLSDAKGQFFFDLSKLKGAYEIFISADASDGKHPVILVDNDFSTAPVSLPFIPVDLSPEKLKVYQQLAFNSQMEQLYQQQKVTEEIRSFSSDSAFYGKPDFVLKFDKFIDLPTMQDYFYELVPQVRVREHNDIAEINVLGDHSELEIYDPLVLIDMVPIFDMERVLALQPEKLERIEVVTTPYVRGGIIFGGIVSLFSRKGDLAGIDLPSAGRFITYNMLSEDSVPPLPDHQMKHVPDLRNCLYWNPDLKVTSGHAVSFSFSTGDSTGKFVVVVQYLNENGEVKVAVQDFEIN</sequence>
<accession>A0A419W7Y5</accession>
<protein>
    <submittedName>
        <fullName evidence="1">MG2 domain-containing protein</fullName>
    </submittedName>
</protein>
<dbReference type="Proteomes" id="UP000283387">
    <property type="component" value="Unassembled WGS sequence"/>
</dbReference>
<dbReference type="Gene3D" id="2.60.40.1930">
    <property type="match status" value="1"/>
</dbReference>
<proteinExistence type="predicted"/>
<comment type="caution">
    <text evidence="1">The sequence shown here is derived from an EMBL/GenBank/DDBJ whole genome shotgun (WGS) entry which is preliminary data.</text>
</comment>
<organism evidence="1 2">
    <name type="scientific">Mangrovibacterium diazotrophicum</name>
    <dbReference type="NCBI Taxonomy" id="1261403"/>
    <lineage>
        <taxon>Bacteria</taxon>
        <taxon>Pseudomonadati</taxon>
        <taxon>Bacteroidota</taxon>
        <taxon>Bacteroidia</taxon>
        <taxon>Marinilabiliales</taxon>
        <taxon>Prolixibacteraceae</taxon>
        <taxon>Mangrovibacterium</taxon>
    </lineage>
</organism>
<reference evidence="1 2" key="1">
    <citation type="submission" date="2018-09" db="EMBL/GenBank/DDBJ databases">
        <title>Genomic Encyclopedia of Archaeal and Bacterial Type Strains, Phase II (KMG-II): from individual species to whole genera.</title>
        <authorList>
            <person name="Goeker M."/>
        </authorList>
    </citation>
    <scope>NUCLEOTIDE SEQUENCE [LARGE SCALE GENOMIC DNA]</scope>
    <source>
        <strain evidence="1 2">DSM 27148</strain>
    </source>
</reference>
<gene>
    <name evidence="1" type="ORF">BC643_1924</name>
</gene>
<dbReference type="AlphaFoldDB" id="A0A419W7Y5"/>
<evidence type="ECO:0000313" key="2">
    <source>
        <dbReference type="Proteomes" id="UP000283387"/>
    </source>
</evidence>
<dbReference type="OrthoDB" id="679547at2"/>
<dbReference type="RefSeq" id="WP_120272858.1">
    <property type="nucleotide sequence ID" value="NZ_RAPN01000001.1"/>
</dbReference>
<keyword evidence="2" id="KW-1185">Reference proteome</keyword>
<evidence type="ECO:0000313" key="1">
    <source>
        <dbReference type="EMBL" id="RKD91568.1"/>
    </source>
</evidence>
<name>A0A419W7Y5_9BACT</name>
<dbReference type="EMBL" id="RAPN01000001">
    <property type="protein sequence ID" value="RKD91568.1"/>
    <property type="molecule type" value="Genomic_DNA"/>
</dbReference>